<dbReference type="GO" id="GO:0004497">
    <property type="term" value="F:monooxygenase activity"/>
    <property type="evidence" value="ECO:0007669"/>
    <property type="project" value="UniProtKB-KW"/>
</dbReference>
<feature type="compositionally biased region" description="Polar residues" evidence="11">
    <location>
        <begin position="46"/>
        <end position="60"/>
    </location>
</feature>
<comment type="similarity">
    <text evidence="2 10">Belongs to the cytochrome P450 family.</text>
</comment>
<keyword evidence="3" id="KW-0812">Transmembrane</keyword>
<feature type="region of interest" description="Disordered" evidence="11">
    <location>
        <begin position="1"/>
        <end position="88"/>
    </location>
</feature>
<evidence type="ECO:0000313" key="12">
    <source>
        <dbReference type="EMBL" id="KAH7536837.1"/>
    </source>
</evidence>
<reference evidence="12" key="1">
    <citation type="journal article" date="2021" name="Front. Plant Sci.">
        <title>Chromosome-Scale Genome Assembly for Chinese Sour Jujube and Insights Into Its Genome Evolution and Domestication Signature.</title>
        <authorList>
            <person name="Shen L.-Y."/>
            <person name="Luo H."/>
            <person name="Wang X.-L."/>
            <person name="Wang X.-M."/>
            <person name="Qiu X.-J."/>
            <person name="Liu H."/>
            <person name="Zhou S.-S."/>
            <person name="Jia K.-H."/>
            <person name="Nie S."/>
            <person name="Bao Y.-T."/>
            <person name="Zhang R.-G."/>
            <person name="Yun Q.-Z."/>
            <person name="Chai Y.-H."/>
            <person name="Lu J.-Y."/>
            <person name="Li Y."/>
            <person name="Zhao S.-W."/>
            <person name="Mao J.-F."/>
            <person name="Jia S.-G."/>
            <person name="Mao Y.-M."/>
        </authorList>
    </citation>
    <scope>NUCLEOTIDE SEQUENCE</scope>
    <source>
        <strain evidence="12">AT0</strain>
        <tissue evidence="12">Leaf</tissue>
    </source>
</reference>
<dbReference type="GO" id="GO:0005506">
    <property type="term" value="F:iron ion binding"/>
    <property type="evidence" value="ECO:0007669"/>
    <property type="project" value="InterPro"/>
</dbReference>
<organism evidence="12 13">
    <name type="scientific">Ziziphus jujuba var. spinosa</name>
    <dbReference type="NCBI Taxonomy" id="714518"/>
    <lineage>
        <taxon>Eukaryota</taxon>
        <taxon>Viridiplantae</taxon>
        <taxon>Streptophyta</taxon>
        <taxon>Embryophyta</taxon>
        <taxon>Tracheophyta</taxon>
        <taxon>Spermatophyta</taxon>
        <taxon>Magnoliopsida</taxon>
        <taxon>eudicotyledons</taxon>
        <taxon>Gunneridae</taxon>
        <taxon>Pentapetalae</taxon>
        <taxon>rosids</taxon>
        <taxon>fabids</taxon>
        <taxon>Rosales</taxon>
        <taxon>Rhamnaceae</taxon>
        <taxon>Paliureae</taxon>
        <taxon>Ziziphus</taxon>
    </lineage>
</organism>
<dbReference type="Gene3D" id="1.10.630.10">
    <property type="entry name" value="Cytochrome P450"/>
    <property type="match status" value="1"/>
</dbReference>
<name>A0A978VMR2_ZIZJJ</name>
<keyword evidence="4 9" id="KW-0479">Metal-binding</keyword>
<evidence type="ECO:0000256" key="9">
    <source>
        <dbReference type="PIRSR" id="PIRSR602403-1"/>
    </source>
</evidence>
<keyword evidence="7 9" id="KW-0408">Iron</keyword>
<keyword evidence="6 10" id="KW-0560">Oxidoreductase</keyword>
<keyword evidence="5" id="KW-1133">Transmembrane helix</keyword>
<proteinExistence type="inferred from homology"/>
<dbReference type="PRINTS" id="PR00465">
    <property type="entry name" value="EP450IV"/>
</dbReference>
<evidence type="ECO:0000256" key="11">
    <source>
        <dbReference type="SAM" id="MobiDB-lite"/>
    </source>
</evidence>
<keyword evidence="9 10" id="KW-0349">Heme</keyword>
<sequence length="344" mass="38573">MPVTTLTNSCLAHYRSPSSPHRHAPHNLRPTGPKTRTHHLPPTRPSPNRHNLVLSTGSSGPQNPRPRLRNPPAADLSSGRGGEQDVGLDQESVRVEAQHEQGVLQLMAFGKRVGNNRDLLDVITETNVLLSGFCVGDFFPEWKWVNLQRDDLEVPITDENIKALVMDCEALRLHPPTPLLPPRESMDKCILDGFEIPAKTRVVINAFAIGRDPKSWEDPLVYNPERFIDDRDDKNGSVVDIDQVRDQELKFIPFGAGRRRCPGFAFGLATIEIALARLLYHFDWELPPEVLGPHDVDLDLDEIFGLASRRKSTLVLVPKTNKDFPYISHGRLLHSRPPPQATGR</sequence>
<dbReference type="GO" id="GO:0016705">
    <property type="term" value="F:oxidoreductase activity, acting on paired donors, with incorporation or reduction of molecular oxygen"/>
    <property type="evidence" value="ECO:0007669"/>
    <property type="project" value="InterPro"/>
</dbReference>
<evidence type="ECO:0000256" key="3">
    <source>
        <dbReference type="ARBA" id="ARBA00022692"/>
    </source>
</evidence>
<feature type="binding site" description="axial binding residue" evidence="9">
    <location>
        <position position="261"/>
    </location>
    <ligand>
        <name>heme</name>
        <dbReference type="ChEBI" id="CHEBI:30413"/>
    </ligand>
    <ligandPart>
        <name>Fe</name>
        <dbReference type="ChEBI" id="CHEBI:18248"/>
    </ligandPart>
</feature>
<feature type="compositionally biased region" description="Polar residues" evidence="11">
    <location>
        <begin position="1"/>
        <end position="10"/>
    </location>
</feature>
<dbReference type="InterPro" id="IPR050193">
    <property type="entry name" value="Cytochrome_P450_71"/>
</dbReference>
<dbReference type="SUPFAM" id="SSF48264">
    <property type="entry name" value="Cytochrome P450"/>
    <property type="match status" value="1"/>
</dbReference>
<dbReference type="InterPro" id="IPR036396">
    <property type="entry name" value="Cyt_P450_sf"/>
</dbReference>
<evidence type="ECO:0000256" key="4">
    <source>
        <dbReference type="ARBA" id="ARBA00022723"/>
    </source>
</evidence>
<dbReference type="PROSITE" id="PS00086">
    <property type="entry name" value="CYTOCHROME_P450"/>
    <property type="match status" value="1"/>
</dbReference>
<dbReference type="EMBL" id="JAEACU010000003">
    <property type="protein sequence ID" value="KAH7536837.1"/>
    <property type="molecule type" value="Genomic_DNA"/>
</dbReference>
<evidence type="ECO:0000256" key="7">
    <source>
        <dbReference type="ARBA" id="ARBA00023004"/>
    </source>
</evidence>
<keyword evidence="10" id="KW-0503">Monooxygenase</keyword>
<dbReference type="AlphaFoldDB" id="A0A978VMR2"/>
<dbReference type="Proteomes" id="UP000813462">
    <property type="component" value="Unassembled WGS sequence"/>
</dbReference>
<evidence type="ECO:0000256" key="10">
    <source>
        <dbReference type="RuleBase" id="RU000461"/>
    </source>
</evidence>
<dbReference type="InterPro" id="IPR001128">
    <property type="entry name" value="Cyt_P450"/>
</dbReference>
<dbReference type="Pfam" id="PF00067">
    <property type="entry name" value="p450"/>
    <property type="match status" value="1"/>
</dbReference>
<dbReference type="GO" id="GO:0020037">
    <property type="term" value="F:heme binding"/>
    <property type="evidence" value="ECO:0007669"/>
    <property type="project" value="InterPro"/>
</dbReference>
<protein>
    <recommendedName>
        <fullName evidence="14">Cytochrome P450 71A1-like</fullName>
    </recommendedName>
</protein>
<evidence type="ECO:0008006" key="14">
    <source>
        <dbReference type="Google" id="ProtNLM"/>
    </source>
</evidence>
<comment type="cofactor">
    <cofactor evidence="9">
        <name>heme</name>
        <dbReference type="ChEBI" id="CHEBI:30413"/>
    </cofactor>
</comment>
<dbReference type="InterPro" id="IPR002403">
    <property type="entry name" value="Cyt_P450_E_grp-IV"/>
</dbReference>
<dbReference type="PANTHER" id="PTHR47956">
    <property type="entry name" value="CYTOCHROME P450 71B11-RELATED"/>
    <property type="match status" value="1"/>
</dbReference>
<evidence type="ECO:0000256" key="6">
    <source>
        <dbReference type="ARBA" id="ARBA00023002"/>
    </source>
</evidence>
<evidence type="ECO:0000256" key="2">
    <source>
        <dbReference type="ARBA" id="ARBA00010617"/>
    </source>
</evidence>
<keyword evidence="8" id="KW-0472">Membrane</keyword>
<evidence type="ECO:0000256" key="1">
    <source>
        <dbReference type="ARBA" id="ARBA00004167"/>
    </source>
</evidence>
<gene>
    <name evidence="12" type="ORF">FEM48_Zijuj03G0028700</name>
</gene>
<comment type="caution">
    <text evidence="12">The sequence shown here is derived from an EMBL/GenBank/DDBJ whole genome shotgun (WGS) entry which is preliminary data.</text>
</comment>
<dbReference type="InterPro" id="IPR017972">
    <property type="entry name" value="Cyt_P450_CS"/>
</dbReference>
<comment type="subcellular location">
    <subcellularLocation>
        <location evidence="1">Membrane</location>
        <topology evidence="1">Single-pass membrane protein</topology>
    </subcellularLocation>
</comment>
<accession>A0A978VMR2</accession>
<evidence type="ECO:0000256" key="8">
    <source>
        <dbReference type="ARBA" id="ARBA00023136"/>
    </source>
</evidence>
<dbReference type="GO" id="GO:0016020">
    <property type="term" value="C:membrane"/>
    <property type="evidence" value="ECO:0007669"/>
    <property type="project" value="UniProtKB-SubCell"/>
</dbReference>
<evidence type="ECO:0000256" key="5">
    <source>
        <dbReference type="ARBA" id="ARBA00022989"/>
    </source>
</evidence>
<evidence type="ECO:0000313" key="13">
    <source>
        <dbReference type="Proteomes" id="UP000813462"/>
    </source>
</evidence>